<dbReference type="EMBL" id="QKYU01000005">
    <property type="protein sequence ID" value="PZW48362.1"/>
    <property type="molecule type" value="Genomic_DNA"/>
</dbReference>
<organism evidence="1 2">
    <name type="scientific">Humitalea rosea</name>
    <dbReference type="NCBI Taxonomy" id="990373"/>
    <lineage>
        <taxon>Bacteria</taxon>
        <taxon>Pseudomonadati</taxon>
        <taxon>Pseudomonadota</taxon>
        <taxon>Alphaproteobacteria</taxon>
        <taxon>Acetobacterales</taxon>
        <taxon>Roseomonadaceae</taxon>
        <taxon>Humitalea</taxon>
    </lineage>
</organism>
<evidence type="ECO:0000313" key="2">
    <source>
        <dbReference type="Proteomes" id="UP000249688"/>
    </source>
</evidence>
<reference evidence="1 2" key="1">
    <citation type="submission" date="2018-06" db="EMBL/GenBank/DDBJ databases">
        <title>Genomic Encyclopedia of Archaeal and Bacterial Type Strains, Phase II (KMG-II): from individual species to whole genera.</title>
        <authorList>
            <person name="Goeker M."/>
        </authorList>
    </citation>
    <scope>NUCLEOTIDE SEQUENCE [LARGE SCALE GENOMIC DNA]</scope>
    <source>
        <strain evidence="1 2">DSM 24525</strain>
    </source>
</reference>
<evidence type="ECO:0000313" key="1">
    <source>
        <dbReference type="EMBL" id="PZW48362.1"/>
    </source>
</evidence>
<keyword evidence="2" id="KW-1185">Reference proteome</keyword>
<name>A0A2W7JA92_9PROT</name>
<gene>
    <name evidence="1" type="ORF">C8P66_105111</name>
</gene>
<protein>
    <recommendedName>
        <fullName evidence="3">DUF2939 family protein</fullName>
    </recommendedName>
</protein>
<dbReference type="AlphaFoldDB" id="A0A2W7JA92"/>
<proteinExistence type="predicted"/>
<comment type="caution">
    <text evidence="1">The sequence shown here is derived from an EMBL/GenBank/DDBJ whole genome shotgun (WGS) entry which is preliminary data.</text>
</comment>
<dbReference type="Proteomes" id="UP000249688">
    <property type="component" value="Unassembled WGS sequence"/>
</dbReference>
<dbReference type="RefSeq" id="WP_111397236.1">
    <property type="nucleotide sequence ID" value="NZ_QKYU01000005.1"/>
</dbReference>
<evidence type="ECO:0008006" key="3">
    <source>
        <dbReference type="Google" id="ProtNLM"/>
    </source>
</evidence>
<sequence length="222" mass="22946">MSPSPCLAAAAAPPRGDAWDSIWAEFDGRAPSVAPPEVAPAPRPPIRARRRWRGVMALALAMPAAWLTEPTLVAAGLLKGLARQDMGALTERTDWSAVTPTLARDLRAAGGQGHGAGAARFLDIMAGEMAEAWQSPARRDAVLHARTGAGAADLHATRAEAPGRVVLDLGRAGDAAPALSVVLSMTDPARLGWSVTGLRFAEAAGPGAPPPPVAMRPRLVAF</sequence>
<accession>A0A2W7JA92</accession>